<keyword evidence="6" id="KW-1185">Reference proteome</keyword>
<feature type="transmembrane region" description="Helical" evidence="4">
    <location>
        <begin position="44"/>
        <end position="62"/>
    </location>
</feature>
<dbReference type="Pfam" id="PF04145">
    <property type="entry name" value="Ctr"/>
    <property type="match status" value="1"/>
</dbReference>
<dbReference type="GO" id="GO:0016020">
    <property type="term" value="C:membrane"/>
    <property type="evidence" value="ECO:0007669"/>
    <property type="project" value="UniProtKB-SubCell"/>
</dbReference>
<feature type="transmembrane region" description="Helical" evidence="4">
    <location>
        <begin position="237"/>
        <end position="257"/>
    </location>
</feature>
<reference evidence="5" key="1">
    <citation type="submission" date="2022-11" db="EMBL/GenBank/DDBJ databases">
        <authorList>
            <person name="Kikuchi T."/>
        </authorList>
    </citation>
    <scope>NUCLEOTIDE SEQUENCE</scope>
    <source>
        <strain evidence="5">PS1010</strain>
    </source>
</reference>
<organism evidence="5 6">
    <name type="scientific">Caenorhabditis angaria</name>
    <dbReference type="NCBI Taxonomy" id="860376"/>
    <lineage>
        <taxon>Eukaryota</taxon>
        <taxon>Metazoa</taxon>
        <taxon>Ecdysozoa</taxon>
        <taxon>Nematoda</taxon>
        <taxon>Chromadorea</taxon>
        <taxon>Rhabditida</taxon>
        <taxon>Rhabditina</taxon>
        <taxon>Rhabditomorpha</taxon>
        <taxon>Rhabditoidea</taxon>
        <taxon>Rhabditidae</taxon>
        <taxon>Peloderinae</taxon>
        <taxon>Caenorhabditis</taxon>
    </lineage>
</organism>
<evidence type="ECO:0000256" key="1">
    <source>
        <dbReference type="ARBA" id="ARBA00022692"/>
    </source>
</evidence>
<dbReference type="OrthoDB" id="161814at2759"/>
<dbReference type="AlphaFoldDB" id="A0A9P1IBI2"/>
<dbReference type="PANTHER" id="PTHR12483:SF106">
    <property type="entry name" value="COPPER TRANSPORT PROTEIN"/>
    <property type="match status" value="1"/>
</dbReference>
<keyword evidence="4" id="KW-0187">Copper transport</keyword>
<accession>A0A9P1IBI2</accession>
<name>A0A9P1IBI2_9PELO</name>
<dbReference type="PANTHER" id="PTHR12483">
    <property type="entry name" value="SOLUTE CARRIER FAMILY 31 COPPER TRANSPORTERS"/>
    <property type="match status" value="1"/>
</dbReference>
<dbReference type="EMBL" id="CANHGI010000002">
    <property type="protein sequence ID" value="CAI5442139.1"/>
    <property type="molecule type" value="Genomic_DNA"/>
</dbReference>
<comment type="caution">
    <text evidence="4">Lacks conserved residue(s) required for the propagation of feature annotation.</text>
</comment>
<evidence type="ECO:0000313" key="5">
    <source>
        <dbReference type="EMBL" id="CAI5442139.1"/>
    </source>
</evidence>
<evidence type="ECO:0000256" key="4">
    <source>
        <dbReference type="RuleBase" id="RU367022"/>
    </source>
</evidence>
<comment type="subcellular location">
    <subcellularLocation>
        <location evidence="4">Membrane</location>
        <topology evidence="4">Multi-pass membrane protein</topology>
    </subcellularLocation>
</comment>
<gene>
    <name evidence="5" type="ORF">CAMP_LOCUS4776</name>
</gene>
<evidence type="ECO:0000313" key="6">
    <source>
        <dbReference type="Proteomes" id="UP001152747"/>
    </source>
</evidence>
<feature type="transmembrane region" description="Helical" evidence="4">
    <location>
        <begin position="140"/>
        <end position="159"/>
    </location>
</feature>
<keyword evidence="3 4" id="KW-0472">Membrane</keyword>
<evidence type="ECO:0000256" key="3">
    <source>
        <dbReference type="ARBA" id="ARBA00023136"/>
    </source>
</evidence>
<feature type="transmembrane region" description="Helical" evidence="4">
    <location>
        <begin position="278"/>
        <end position="297"/>
    </location>
</feature>
<keyword evidence="4" id="KW-0406">Ion transport</keyword>
<sequence>MLFVCYSSAVFCRWSSFDNKMDMEMTLHFSYHETILFKWWKTSSIFGIAVAMFVTFIFCILYEGCKKLRLHLAVQHKKRLIDESLANRENSESVELESDLAENSRKFWNTHRVIQGLLFGVQTLIAYTLMLIAMTYNLNLIIALAIGEAVGYFIFTGSIEQEGLKLEYYTEYEKNQTIKLKDIIKDPILRKRWFDGISDHVVVSIDNIKKRYYNNGWLAVKMQISLLSLAFNVSSFLLSSTIVSSYMLIITVFIQFMHYLQMQKLTTKRKHLPYNVKLYIFVMLVTDVLCLAQLVFLKISKATLYIPNTHNCIINLDNVPEKWKFKRDHSMLVLVVCELRKVFLVFTIIIVNIFMIYMIFFINNITEQDYRTKSPPEYDD</sequence>
<dbReference type="InterPro" id="IPR007274">
    <property type="entry name" value="Cop_transporter"/>
</dbReference>
<keyword evidence="4" id="KW-0186">Copper</keyword>
<keyword evidence="1 4" id="KW-0812">Transmembrane</keyword>
<keyword evidence="2 4" id="KW-1133">Transmembrane helix</keyword>
<evidence type="ECO:0000256" key="2">
    <source>
        <dbReference type="ARBA" id="ARBA00022989"/>
    </source>
</evidence>
<keyword evidence="4" id="KW-0813">Transport</keyword>
<comment type="caution">
    <text evidence="5">The sequence shown here is derived from an EMBL/GenBank/DDBJ whole genome shotgun (WGS) entry which is preliminary data.</text>
</comment>
<dbReference type="Proteomes" id="UP001152747">
    <property type="component" value="Unassembled WGS sequence"/>
</dbReference>
<protein>
    <recommendedName>
        <fullName evidence="4">Copper transport protein</fullName>
    </recommendedName>
</protein>
<feature type="transmembrane region" description="Helical" evidence="4">
    <location>
        <begin position="113"/>
        <end position="134"/>
    </location>
</feature>
<dbReference type="GO" id="GO:0005375">
    <property type="term" value="F:copper ion transmembrane transporter activity"/>
    <property type="evidence" value="ECO:0007669"/>
    <property type="project" value="UniProtKB-UniRule"/>
</dbReference>
<feature type="transmembrane region" description="Helical" evidence="4">
    <location>
        <begin position="342"/>
        <end position="363"/>
    </location>
</feature>
<comment type="similarity">
    <text evidence="4">Belongs to the copper transporter (Ctr) (TC 1.A.56) family. SLC31A subfamily.</text>
</comment>
<proteinExistence type="inferred from homology"/>
<feature type="transmembrane region" description="Helical" evidence="4">
    <location>
        <begin position="212"/>
        <end position="231"/>
    </location>
</feature>